<keyword evidence="2" id="KW-1185">Reference proteome</keyword>
<sequence length="79" mass="8530">MFDEALPFVCCRSSMMLRHVLRLPTGAPAAFRALPLPDGCSVQTSCRPLAGLLQTSCRPLADLLQTRSARAATLFAPLE</sequence>
<organism evidence="1 2">
    <name type="scientific">Liparis tanakae</name>
    <name type="common">Tanaka's snailfish</name>
    <dbReference type="NCBI Taxonomy" id="230148"/>
    <lineage>
        <taxon>Eukaryota</taxon>
        <taxon>Metazoa</taxon>
        <taxon>Chordata</taxon>
        <taxon>Craniata</taxon>
        <taxon>Vertebrata</taxon>
        <taxon>Euteleostomi</taxon>
        <taxon>Actinopterygii</taxon>
        <taxon>Neopterygii</taxon>
        <taxon>Teleostei</taxon>
        <taxon>Neoteleostei</taxon>
        <taxon>Acanthomorphata</taxon>
        <taxon>Eupercaria</taxon>
        <taxon>Perciformes</taxon>
        <taxon>Cottioidei</taxon>
        <taxon>Cottales</taxon>
        <taxon>Liparidae</taxon>
        <taxon>Liparis</taxon>
    </lineage>
</organism>
<dbReference type="AlphaFoldDB" id="A0A4Z2HSB7"/>
<accession>A0A4Z2HSB7</accession>
<name>A0A4Z2HSB7_9TELE</name>
<evidence type="ECO:0000313" key="1">
    <source>
        <dbReference type="EMBL" id="TNN67894.1"/>
    </source>
</evidence>
<proteinExistence type="predicted"/>
<dbReference type="Proteomes" id="UP000314294">
    <property type="component" value="Unassembled WGS sequence"/>
</dbReference>
<evidence type="ECO:0000313" key="2">
    <source>
        <dbReference type="Proteomes" id="UP000314294"/>
    </source>
</evidence>
<protein>
    <submittedName>
        <fullName evidence="1">Uncharacterized protein</fullName>
    </submittedName>
</protein>
<dbReference type="EMBL" id="SRLO01000197">
    <property type="protein sequence ID" value="TNN67894.1"/>
    <property type="molecule type" value="Genomic_DNA"/>
</dbReference>
<reference evidence="1 2" key="1">
    <citation type="submission" date="2019-03" db="EMBL/GenBank/DDBJ databases">
        <title>First draft genome of Liparis tanakae, snailfish: a comprehensive survey of snailfish specific genes.</title>
        <authorList>
            <person name="Kim W."/>
            <person name="Song I."/>
            <person name="Jeong J.-H."/>
            <person name="Kim D."/>
            <person name="Kim S."/>
            <person name="Ryu S."/>
            <person name="Song J.Y."/>
            <person name="Lee S.K."/>
        </authorList>
    </citation>
    <scope>NUCLEOTIDE SEQUENCE [LARGE SCALE GENOMIC DNA]</scope>
    <source>
        <tissue evidence="1">Muscle</tissue>
    </source>
</reference>
<comment type="caution">
    <text evidence="1">The sequence shown here is derived from an EMBL/GenBank/DDBJ whole genome shotgun (WGS) entry which is preliminary data.</text>
</comment>
<gene>
    <name evidence="1" type="ORF">EYF80_021863</name>
</gene>